<reference evidence="1" key="1">
    <citation type="submission" date="2018-02" db="EMBL/GenBank/DDBJ databases">
        <title>Rhizophora mucronata_Transcriptome.</title>
        <authorList>
            <person name="Meera S.P."/>
            <person name="Sreeshan A."/>
            <person name="Augustine A."/>
        </authorList>
    </citation>
    <scope>NUCLEOTIDE SEQUENCE</scope>
    <source>
        <tissue evidence="1">Leaf</tissue>
    </source>
</reference>
<dbReference type="AlphaFoldDB" id="A0A2P2QIN4"/>
<dbReference type="EMBL" id="GGEC01086369">
    <property type="protein sequence ID" value="MBX66853.1"/>
    <property type="molecule type" value="Transcribed_RNA"/>
</dbReference>
<evidence type="ECO:0000313" key="1">
    <source>
        <dbReference type="EMBL" id="MBX66853.1"/>
    </source>
</evidence>
<accession>A0A2P2QIN4</accession>
<name>A0A2P2QIN4_RHIMU</name>
<organism evidence="1">
    <name type="scientific">Rhizophora mucronata</name>
    <name type="common">Asiatic mangrove</name>
    <dbReference type="NCBI Taxonomy" id="61149"/>
    <lineage>
        <taxon>Eukaryota</taxon>
        <taxon>Viridiplantae</taxon>
        <taxon>Streptophyta</taxon>
        <taxon>Embryophyta</taxon>
        <taxon>Tracheophyta</taxon>
        <taxon>Spermatophyta</taxon>
        <taxon>Magnoliopsida</taxon>
        <taxon>eudicotyledons</taxon>
        <taxon>Gunneridae</taxon>
        <taxon>Pentapetalae</taxon>
        <taxon>rosids</taxon>
        <taxon>fabids</taxon>
        <taxon>Malpighiales</taxon>
        <taxon>Rhizophoraceae</taxon>
        <taxon>Rhizophora</taxon>
    </lineage>
</organism>
<sequence>MYDIAITAMACQILVFNSLWV</sequence>
<protein>
    <submittedName>
        <fullName evidence="1">Uncharacterized protein</fullName>
    </submittedName>
</protein>
<proteinExistence type="predicted"/>